<evidence type="ECO:0000256" key="1">
    <source>
        <dbReference type="SAM" id="MobiDB-lite"/>
    </source>
</evidence>
<dbReference type="Proteomes" id="UP001157418">
    <property type="component" value="Unassembled WGS sequence"/>
</dbReference>
<organism evidence="2 3">
    <name type="scientific">Lactuca virosa</name>
    <dbReference type="NCBI Taxonomy" id="75947"/>
    <lineage>
        <taxon>Eukaryota</taxon>
        <taxon>Viridiplantae</taxon>
        <taxon>Streptophyta</taxon>
        <taxon>Embryophyta</taxon>
        <taxon>Tracheophyta</taxon>
        <taxon>Spermatophyta</taxon>
        <taxon>Magnoliopsida</taxon>
        <taxon>eudicotyledons</taxon>
        <taxon>Gunneridae</taxon>
        <taxon>Pentapetalae</taxon>
        <taxon>asterids</taxon>
        <taxon>campanulids</taxon>
        <taxon>Asterales</taxon>
        <taxon>Asteraceae</taxon>
        <taxon>Cichorioideae</taxon>
        <taxon>Cichorieae</taxon>
        <taxon>Lactucinae</taxon>
        <taxon>Lactuca</taxon>
    </lineage>
</organism>
<dbReference type="AlphaFoldDB" id="A0AAU9LWQ9"/>
<proteinExistence type="predicted"/>
<sequence length="105" mass="11699">MSSNTPNSSNPNASNQFAFFCYDSTSPPPYRPQMDPSQNQAFVGGVLKFQMPEQFQFQSPPPRITSQPPFTPSTEILSNSEHKKQPQQKGGSPIRQDGHKKKKSS</sequence>
<feature type="region of interest" description="Disordered" evidence="1">
    <location>
        <begin position="1"/>
        <end position="38"/>
    </location>
</feature>
<dbReference type="EMBL" id="CAKMRJ010000002">
    <property type="protein sequence ID" value="CAH1416239.1"/>
    <property type="molecule type" value="Genomic_DNA"/>
</dbReference>
<keyword evidence="3" id="KW-1185">Reference proteome</keyword>
<reference evidence="2 3" key="1">
    <citation type="submission" date="2022-01" db="EMBL/GenBank/DDBJ databases">
        <authorList>
            <person name="Xiong W."/>
            <person name="Schranz E."/>
        </authorList>
    </citation>
    <scope>NUCLEOTIDE SEQUENCE [LARGE SCALE GENOMIC DNA]</scope>
</reference>
<evidence type="ECO:0008006" key="4">
    <source>
        <dbReference type="Google" id="ProtNLM"/>
    </source>
</evidence>
<evidence type="ECO:0000313" key="3">
    <source>
        <dbReference type="Proteomes" id="UP001157418"/>
    </source>
</evidence>
<protein>
    <recommendedName>
        <fullName evidence="4">DET1- and DDB1-associated protein 1</fullName>
    </recommendedName>
</protein>
<feature type="compositionally biased region" description="Low complexity" evidence="1">
    <location>
        <begin position="1"/>
        <end position="15"/>
    </location>
</feature>
<feature type="compositionally biased region" description="Polar residues" evidence="1">
    <location>
        <begin position="53"/>
        <end position="79"/>
    </location>
</feature>
<accession>A0AAU9LWQ9</accession>
<feature type="region of interest" description="Disordered" evidence="1">
    <location>
        <begin position="52"/>
        <end position="105"/>
    </location>
</feature>
<gene>
    <name evidence="2" type="ORF">LVIROSA_LOCUS4019</name>
</gene>
<name>A0AAU9LWQ9_9ASTR</name>
<evidence type="ECO:0000313" key="2">
    <source>
        <dbReference type="EMBL" id="CAH1416239.1"/>
    </source>
</evidence>
<comment type="caution">
    <text evidence="2">The sequence shown here is derived from an EMBL/GenBank/DDBJ whole genome shotgun (WGS) entry which is preliminary data.</text>
</comment>